<name>A0ABX2PNE8_9RHOB</name>
<gene>
    <name evidence="1" type="ORF">HW561_07675</name>
</gene>
<comment type="caution">
    <text evidence="1">The sequence shown here is derived from an EMBL/GenBank/DDBJ whole genome shotgun (WGS) entry which is preliminary data.</text>
</comment>
<reference evidence="1 2" key="1">
    <citation type="submission" date="2020-06" db="EMBL/GenBank/DDBJ databases">
        <authorList>
            <person name="Cao W.R."/>
        </authorList>
    </citation>
    <scope>NUCLEOTIDE SEQUENCE [LARGE SCALE GENOMIC DNA]</scope>
    <source>
        <strain evidence="1 2">B1Z28</strain>
    </source>
</reference>
<proteinExistence type="predicted"/>
<evidence type="ECO:0000313" key="1">
    <source>
        <dbReference type="EMBL" id="NVO55665.1"/>
    </source>
</evidence>
<evidence type="ECO:0008006" key="3">
    <source>
        <dbReference type="Google" id="ProtNLM"/>
    </source>
</evidence>
<organism evidence="1 2">
    <name type="scientific">Ruegeria haliotis</name>
    <dbReference type="NCBI Taxonomy" id="2747601"/>
    <lineage>
        <taxon>Bacteria</taxon>
        <taxon>Pseudomonadati</taxon>
        <taxon>Pseudomonadota</taxon>
        <taxon>Alphaproteobacteria</taxon>
        <taxon>Rhodobacterales</taxon>
        <taxon>Roseobacteraceae</taxon>
        <taxon>Ruegeria</taxon>
    </lineage>
</organism>
<evidence type="ECO:0000313" key="2">
    <source>
        <dbReference type="Proteomes" id="UP000630805"/>
    </source>
</evidence>
<dbReference type="RefSeq" id="WP_176863307.1">
    <property type="nucleotide sequence ID" value="NZ_JABXWT010000002.1"/>
</dbReference>
<keyword evidence="2" id="KW-1185">Reference proteome</keyword>
<accession>A0ABX2PNE8</accession>
<dbReference type="EMBL" id="JABXWT010000002">
    <property type="protein sequence ID" value="NVO55665.1"/>
    <property type="molecule type" value="Genomic_DNA"/>
</dbReference>
<protein>
    <recommendedName>
        <fullName evidence="3">Beta/gamma crystallin</fullName>
    </recommendedName>
</protein>
<sequence length="110" mass="12378">MRRFALILALWPGFLAADEFRQLSGGEILSALIGKKLGYGNGAWQTFDEVMLTQYFSGGPSAGRWAVREERYCSQWPPSDLWACYDFFQNGETIRFVGDGGDFTDGTYVQ</sequence>
<dbReference type="Proteomes" id="UP000630805">
    <property type="component" value="Unassembled WGS sequence"/>
</dbReference>